<dbReference type="EMBL" id="UFWD01000001">
    <property type="protein sequence ID" value="SUY22114.1"/>
    <property type="molecule type" value="Genomic_DNA"/>
</dbReference>
<proteinExistence type="predicted"/>
<name>A0A381I6J5_CLODI</name>
<protein>
    <submittedName>
        <fullName evidence="1">Uncharacterized protein</fullName>
    </submittedName>
</protein>
<dbReference type="GO" id="GO:0003677">
    <property type="term" value="F:DNA binding"/>
    <property type="evidence" value="ECO:0007669"/>
    <property type="project" value="InterPro"/>
</dbReference>
<sequence>MQDKILRDKKANDPWARMTTRNGFSADEIISSFQKAIRRNMVEEACEFAYELYISSPELEDKLWRRILTISVEDIGMGGPISCNNHK</sequence>
<dbReference type="InterPro" id="IPR008921">
    <property type="entry name" value="DNA_pol3_clamp-load_cplx_C"/>
</dbReference>
<reference evidence="1" key="1">
    <citation type="submission" date="2018-06" db="EMBL/GenBank/DDBJ databases">
        <authorList>
            <consortium name="Pathogen Informatics"/>
            <person name="Doyle S."/>
        </authorList>
    </citation>
    <scope>NUCLEOTIDE SEQUENCE</scope>
    <source>
        <strain evidence="1">NCTC13307</strain>
    </source>
</reference>
<dbReference type="GO" id="GO:0006260">
    <property type="term" value="P:DNA replication"/>
    <property type="evidence" value="ECO:0007669"/>
    <property type="project" value="InterPro"/>
</dbReference>
<dbReference type="Gene3D" id="1.20.272.10">
    <property type="match status" value="1"/>
</dbReference>
<accession>A0A381I6J5</accession>
<dbReference type="AlphaFoldDB" id="A0A381I6J5"/>
<evidence type="ECO:0000313" key="1">
    <source>
        <dbReference type="EMBL" id="SUY22114.1"/>
    </source>
</evidence>
<dbReference type="SUPFAM" id="SSF48019">
    <property type="entry name" value="post-AAA+ oligomerization domain-like"/>
    <property type="match status" value="1"/>
</dbReference>
<organism evidence="1">
    <name type="scientific">Clostridioides difficile</name>
    <name type="common">Peptoclostridium difficile</name>
    <dbReference type="NCBI Taxonomy" id="1496"/>
    <lineage>
        <taxon>Bacteria</taxon>
        <taxon>Bacillati</taxon>
        <taxon>Bacillota</taxon>
        <taxon>Clostridia</taxon>
        <taxon>Peptostreptococcales</taxon>
        <taxon>Peptostreptococcaceae</taxon>
        <taxon>Clostridioides</taxon>
    </lineage>
</organism>
<gene>
    <name evidence="1" type="ORF">NCTC13307_01033</name>
</gene>